<evidence type="ECO:0000256" key="5">
    <source>
        <dbReference type="ARBA" id="ARBA00022490"/>
    </source>
</evidence>
<feature type="domain" description="Thioesterase" evidence="24">
    <location>
        <begin position="136"/>
        <end position="207"/>
    </location>
</feature>
<keyword evidence="6" id="KW-0053">Apoptosis</keyword>
<evidence type="ECO:0000256" key="7">
    <source>
        <dbReference type="ARBA" id="ARBA00022801"/>
    </source>
</evidence>
<gene>
    <name evidence="25" type="ORF">DVS28_a4385</name>
</gene>
<comment type="catalytic activity">
    <reaction evidence="23">
        <text>tetradecanoyl-CoA + H2O = tetradecanoate + CoA + H(+)</text>
        <dbReference type="Rhea" id="RHEA:40119"/>
        <dbReference type="ChEBI" id="CHEBI:15377"/>
        <dbReference type="ChEBI" id="CHEBI:15378"/>
        <dbReference type="ChEBI" id="CHEBI:30807"/>
        <dbReference type="ChEBI" id="CHEBI:57287"/>
        <dbReference type="ChEBI" id="CHEBI:57385"/>
    </reaction>
    <physiologicalReaction direction="left-to-right" evidence="23">
        <dbReference type="Rhea" id="RHEA:40120"/>
    </physiologicalReaction>
</comment>
<evidence type="ECO:0000256" key="14">
    <source>
        <dbReference type="ARBA" id="ARBA00037002"/>
    </source>
</evidence>
<dbReference type="Proteomes" id="UP000264006">
    <property type="component" value="Chromosome"/>
</dbReference>
<dbReference type="Gene3D" id="3.10.129.10">
    <property type="entry name" value="Hotdog Thioesterase"/>
    <property type="match status" value="1"/>
</dbReference>
<organism evidence="25 26">
    <name type="scientific">Euzebya pacifica</name>
    <dbReference type="NCBI Taxonomy" id="1608957"/>
    <lineage>
        <taxon>Bacteria</taxon>
        <taxon>Bacillati</taxon>
        <taxon>Actinomycetota</taxon>
        <taxon>Nitriliruptoria</taxon>
        <taxon>Euzebyales</taxon>
    </lineage>
</organism>
<dbReference type="AlphaFoldDB" id="A0A346Y3K3"/>
<evidence type="ECO:0000256" key="11">
    <source>
        <dbReference type="ARBA" id="ARBA00023136"/>
    </source>
</evidence>
<comment type="catalytic activity">
    <reaction evidence="14">
        <text>(9Z)-octadecenoyl-CoA + H2O = (9Z)-octadecenoate + CoA + H(+)</text>
        <dbReference type="Rhea" id="RHEA:40139"/>
        <dbReference type="ChEBI" id="CHEBI:15377"/>
        <dbReference type="ChEBI" id="CHEBI:15378"/>
        <dbReference type="ChEBI" id="CHEBI:30823"/>
        <dbReference type="ChEBI" id="CHEBI:57287"/>
        <dbReference type="ChEBI" id="CHEBI:57387"/>
    </reaction>
    <physiologicalReaction direction="left-to-right" evidence="14">
        <dbReference type="Rhea" id="RHEA:40140"/>
    </physiologicalReaction>
</comment>
<sequence length="223" mass="24297">MTNPPSEPPPPTVDEPIAADTLPVRIAAAEAMRRLNHAMVAHETDPELLQRIAREANATAAIVEAGARRQRPIRQMKTQLWQTTPEEGQRLAHFEECMVSGRANPMGIAMQPRRQGDRIVADVNFGAAFEGAPKRAHGGAVAAVMDDIMGYVLLLTATPAFTGRLSISYRAPTPVQTDLVASAWMDRRDGRKVFLVGDLRTAEGDLIAEADALFVAIPRERLT</sequence>
<dbReference type="Pfam" id="PF03061">
    <property type="entry name" value="4HBT"/>
    <property type="match status" value="1"/>
</dbReference>
<evidence type="ECO:0000256" key="23">
    <source>
        <dbReference type="ARBA" id="ARBA00048180"/>
    </source>
</evidence>
<evidence type="ECO:0000256" key="9">
    <source>
        <dbReference type="ARBA" id="ARBA00022946"/>
    </source>
</evidence>
<evidence type="ECO:0000256" key="3">
    <source>
        <dbReference type="ARBA" id="ARBA00004632"/>
    </source>
</evidence>
<evidence type="ECO:0000256" key="1">
    <source>
        <dbReference type="ARBA" id="ARBA00004170"/>
    </source>
</evidence>
<dbReference type="RefSeq" id="WP_114593299.1">
    <property type="nucleotide sequence ID" value="NZ_CP031165.1"/>
</dbReference>
<name>A0A346Y3K3_9ACTN</name>
<dbReference type="PANTHER" id="PTHR12418:SF19">
    <property type="entry name" value="ACYL-COENZYME A THIOESTERASE THEM4"/>
    <property type="match status" value="1"/>
</dbReference>
<evidence type="ECO:0000313" key="26">
    <source>
        <dbReference type="Proteomes" id="UP000264006"/>
    </source>
</evidence>
<accession>A0A346Y3K3</accession>
<dbReference type="KEGG" id="euz:DVS28_a4385"/>
<dbReference type="InterPro" id="IPR052365">
    <property type="entry name" value="THEM4/THEM5_acyl-CoA_thioest"/>
</dbReference>
<keyword evidence="4" id="KW-1003">Cell membrane</keyword>
<comment type="catalytic activity">
    <reaction evidence="20">
        <text>hexadecanoyl-CoA + H2O = hexadecanoate + CoA + H(+)</text>
        <dbReference type="Rhea" id="RHEA:16645"/>
        <dbReference type="ChEBI" id="CHEBI:7896"/>
        <dbReference type="ChEBI" id="CHEBI:15377"/>
        <dbReference type="ChEBI" id="CHEBI:15378"/>
        <dbReference type="ChEBI" id="CHEBI:57287"/>
        <dbReference type="ChEBI" id="CHEBI:57379"/>
        <dbReference type="EC" id="3.1.2.2"/>
    </reaction>
    <physiologicalReaction direction="left-to-right" evidence="20">
        <dbReference type="Rhea" id="RHEA:16646"/>
    </physiologicalReaction>
</comment>
<dbReference type="EMBL" id="CP031165">
    <property type="protein sequence ID" value="AXV09050.1"/>
    <property type="molecule type" value="Genomic_DNA"/>
</dbReference>
<keyword evidence="8" id="KW-0276">Fatty acid metabolism</keyword>
<dbReference type="EC" id="3.1.2.2" evidence="16"/>
<keyword evidence="7" id="KW-0378">Hydrolase</keyword>
<evidence type="ECO:0000256" key="18">
    <source>
        <dbReference type="ARBA" id="ARBA00043210"/>
    </source>
</evidence>
<keyword evidence="12" id="KW-0966">Cell projection</keyword>
<comment type="catalytic activity">
    <reaction evidence="22">
        <text>dodecanoyl-CoA + H2O = dodecanoate + CoA + H(+)</text>
        <dbReference type="Rhea" id="RHEA:30135"/>
        <dbReference type="ChEBI" id="CHEBI:15377"/>
        <dbReference type="ChEBI" id="CHEBI:15378"/>
        <dbReference type="ChEBI" id="CHEBI:18262"/>
        <dbReference type="ChEBI" id="CHEBI:57287"/>
        <dbReference type="ChEBI" id="CHEBI:57375"/>
    </reaction>
    <physiologicalReaction direction="left-to-right" evidence="22">
        <dbReference type="Rhea" id="RHEA:30136"/>
    </physiologicalReaction>
</comment>
<dbReference type="InterPro" id="IPR006683">
    <property type="entry name" value="Thioestr_dom"/>
</dbReference>
<evidence type="ECO:0000256" key="15">
    <source>
        <dbReference type="ARBA" id="ARBA00038456"/>
    </source>
</evidence>
<evidence type="ECO:0000256" key="16">
    <source>
        <dbReference type="ARBA" id="ARBA00038848"/>
    </source>
</evidence>
<evidence type="ECO:0000256" key="6">
    <source>
        <dbReference type="ARBA" id="ARBA00022703"/>
    </source>
</evidence>
<keyword evidence="10" id="KW-0443">Lipid metabolism</keyword>
<comment type="similarity">
    <text evidence="15">Belongs to the THEM4/THEM5 thioesterase family.</text>
</comment>
<keyword evidence="5" id="KW-0963">Cytoplasm</keyword>
<dbReference type="InterPro" id="IPR029069">
    <property type="entry name" value="HotDog_dom_sf"/>
</dbReference>
<keyword evidence="11" id="KW-0472">Membrane</keyword>
<evidence type="ECO:0000256" key="19">
    <source>
        <dbReference type="ARBA" id="ARBA00047588"/>
    </source>
</evidence>
<dbReference type="GO" id="GO:0016787">
    <property type="term" value="F:hydrolase activity"/>
    <property type="evidence" value="ECO:0007669"/>
    <property type="project" value="UniProtKB-KW"/>
</dbReference>
<comment type="catalytic activity">
    <reaction evidence="19">
        <text>octanoyl-CoA + H2O = octanoate + CoA + H(+)</text>
        <dbReference type="Rhea" id="RHEA:30143"/>
        <dbReference type="ChEBI" id="CHEBI:15377"/>
        <dbReference type="ChEBI" id="CHEBI:15378"/>
        <dbReference type="ChEBI" id="CHEBI:25646"/>
        <dbReference type="ChEBI" id="CHEBI:57287"/>
        <dbReference type="ChEBI" id="CHEBI:57386"/>
    </reaction>
    <physiologicalReaction direction="left-to-right" evidence="19">
        <dbReference type="Rhea" id="RHEA:30144"/>
    </physiologicalReaction>
</comment>
<dbReference type="GO" id="GO:0005737">
    <property type="term" value="C:cytoplasm"/>
    <property type="evidence" value="ECO:0007669"/>
    <property type="project" value="UniProtKB-SubCell"/>
</dbReference>
<dbReference type="PANTHER" id="PTHR12418">
    <property type="entry name" value="ACYL-COENZYME A THIOESTERASE THEM4"/>
    <property type="match status" value="1"/>
</dbReference>
<evidence type="ECO:0000256" key="20">
    <source>
        <dbReference type="ARBA" id="ARBA00047734"/>
    </source>
</evidence>
<comment type="subcellular location">
    <subcellularLocation>
        <location evidence="3">Cell projection</location>
        <location evidence="3">Ruffle membrane</location>
    </subcellularLocation>
    <subcellularLocation>
        <location evidence="2">Cytoplasm</location>
    </subcellularLocation>
    <subcellularLocation>
        <location evidence="1">Membrane</location>
        <topology evidence="1">Peripheral membrane protein</topology>
    </subcellularLocation>
</comment>
<keyword evidence="26" id="KW-1185">Reference proteome</keyword>
<comment type="catalytic activity">
    <reaction evidence="21">
        <text>decanoyl-CoA + H2O = decanoate + CoA + H(+)</text>
        <dbReference type="Rhea" id="RHEA:40059"/>
        <dbReference type="ChEBI" id="CHEBI:15377"/>
        <dbReference type="ChEBI" id="CHEBI:15378"/>
        <dbReference type="ChEBI" id="CHEBI:27689"/>
        <dbReference type="ChEBI" id="CHEBI:57287"/>
        <dbReference type="ChEBI" id="CHEBI:61430"/>
    </reaction>
    <physiologicalReaction direction="left-to-right" evidence="21">
        <dbReference type="Rhea" id="RHEA:40060"/>
    </physiologicalReaction>
</comment>
<comment type="catalytic activity">
    <reaction evidence="13">
        <text>(5Z,8Z,11Z,14Z)-eicosatetraenoyl-CoA + H2O = (5Z,8Z,11Z,14Z)-eicosatetraenoate + CoA + H(+)</text>
        <dbReference type="Rhea" id="RHEA:40151"/>
        <dbReference type="ChEBI" id="CHEBI:15377"/>
        <dbReference type="ChEBI" id="CHEBI:15378"/>
        <dbReference type="ChEBI" id="CHEBI:32395"/>
        <dbReference type="ChEBI" id="CHEBI:57287"/>
        <dbReference type="ChEBI" id="CHEBI:57368"/>
    </reaction>
    <physiologicalReaction direction="left-to-right" evidence="13">
        <dbReference type="Rhea" id="RHEA:40152"/>
    </physiologicalReaction>
</comment>
<evidence type="ECO:0000256" key="8">
    <source>
        <dbReference type="ARBA" id="ARBA00022832"/>
    </source>
</evidence>
<evidence type="ECO:0000256" key="4">
    <source>
        <dbReference type="ARBA" id="ARBA00022475"/>
    </source>
</evidence>
<evidence type="ECO:0000259" key="24">
    <source>
        <dbReference type="Pfam" id="PF03061"/>
    </source>
</evidence>
<reference evidence="25 26" key="1">
    <citation type="submission" date="2018-09" db="EMBL/GenBank/DDBJ databases">
        <title>Complete genome sequence of Euzebya sp. DY32-46 isolated from seawater of Pacific Ocean.</title>
        <authorList>
            <person name="Xu L."/>
            <person name="Wu Y.-H."/>
            <person name="Xu X.-W."/>
        </authorList>
    </citation>
    <scope>NUCLEOTIDE SEQUENCE [LARGE SCALE GENOMIC DNA]</scope>
    <source>
        <strain evidence="25 26">DY32-46</strain>
    </source>
</reference>
<dbReference type="GO" id="GO:0016020">
    <property type="term" value="C:membrane"/>
    <property type="evidence" value="ECO:0007669"/>
    <property type="project" value="UniProtKB-SubCell"/>
</dbReference>
<proteinExistence type="inferred from homology"/>
<dbReference type="SUPFAM" id="SSF54637">
    <property type="entry name" value="Thioesterase/thiol ester dehydrase-isomerase"/>
    <property type="match status" value="1"/>
</dbReference>
<dbReference type="OrthoDB" id="5242242at2"/>
<evidence type="ECO:0000256" key="17">
    <source>
        <dbReference type="ARBA" id="ARBA00040123"/>
    </source>
</evidence>
<keyword evidence="9" id="KW-0809">Transit peptide</keyword>
<evidence type="ECO:0000256" key="22">
    <source>
        <dbReference type="ARBA" id="ARBA00048074"/>
    </source>
</evidence>
<evidence type="ECO:0000313" key="25">
    <source>
        <dbReference type="EMBL" id="AXV09050.1"/>
    </source>
</evidence>
<evidence type="ECO:0000256" key="21">
    <source>
        <dbReference type="ARBA" id="ARBA00047969"/>
    </source>
</evidence>
<evidence type="ECO:0000256" key="12">
    <source>
        <dbReference type="ARBA" id="ARBA00023273"/>
    </source>
</evidence>
<dbReference type="GO" id="GO:0006631">
    <property type="term" value="P:fatty acid metabolic process"/>
    <property type="evidence" value="ECO:0007669"/>
    <property type="project" value="UniProtKB-KW"/>
</dbReference>
<protein>
    <recommendedName>
        <fullName evidence="17">Acyl-coenzyme A thioesterase THEM4</fullName>
        <ecNumber evidence="16">3.1.2.2</ecNumber>
    </recommendedName>
    <alternativeName>
        <fullName evidence="18">Thioesterase superfamily member 4</fullName>
    </alternativeName>
</protein>
<evidence type="ECO:0000256" key="13">
    <source>
        <dbReference type="ARBA" id="ARBA00035852"/>
    </source>
</evidence>
<evidence type="ECO:0000256" key="10">
    <source>
        <dbReference type="ARBA" id="ARBA00023098"/>
    </source>
</evidence>
<evidence type="ECO:0000256" key="2">
    <source>
        <dbReference type="ARBA" id="ARBA00004496"/>
    </source>
</evidence>
<dbReference type="CDD" id="cd03443">
    <property type="entry name" value="PaaI_thioesterase"/>
    <property type="match status" value="1"/>
</dbReference>